<dbReference type="RefSeq" id="WP_036882184.1">
    <property type="nucleotide sequence ID" value="NZ_JRNR01000004.1"/>
</dbReference>
<evidence type="ECO:0000313" key="2">
    <source>
        <dbReference type="Proteomes" id="UP000029538"/>
    </source>
</evidence>
<organism evidence="1 2">
    <name type="scientific">Prevotella disiens DNF00882</name>
    <dbReference type="NCBI Taxonomy" id="1401075"/>
    <lineage>
        <taxon>Bacteria</taxon>
        <taxon>Pseudomonadati</taxon>
        <taxon>Bacteroidota</taxon>
        <taxon>Bacteroidia</taxon>
        <taxon>Bacteroidales</taxon>
        <taxon>Prevotellaceae</taxon>
        <taxon>Prevotella</taxon>
    </lineage>
</organism>
<comment type="caution">
    <text evidence="1">The sequence shown here is derived from an EMBL/GenBank/DDBJ whole genome shotgun (WGS) entry which is preliminary data.</text>
</comment>
<protein>
    <submittedName>
        <fullName evidence="1">Uncharacterized protein</fullName>
    </submittedName>
</protein>
<proteinExistence type="predicted"/>
<name>A0A096AUF3_9BACT</name>
<evidence type="ECO:0000313" key="1">
    <source>
        <dbReference type="EMBL" id="KGF50341.1"/>
    </source>
</evidence>
<reference evidence="1 2" key="1">
    <citation type="submission" date="2014-07" db="EMBL/GenBank/DDBJ databases">
        <authorList>
            <person name="McCorrison J."/>
            <person name="Sanka R."/>
            <person name="Torralba M."/>
            <person name="Gillis M."/>
            <person name="Haft D.H."/>
            <person name="Methe B."/>
            <person name="Sutton G."/>
            <person name="Nelson K.E."/>
        </authorList>
    </citation>
    <scope>NUCLEOTIDE SEQUENCE [LARGE SCALE GENOMIC DNA]</scope>
    <source>
        <strain evidence="1 2">DNF00882</strain>
    </source>
</reference>
<sequence length="105" mass="12292">MEKKKGKCPRIPTLYVGEFSFNGGEKEKIERPNVAKLFVELRQIFKAHLKGEGFGEYEIRKIFTDGERVKMRIPDNIKGQVLEISKCNKGRWKTETPFKKYIKVN</sequence>
<dbReference type="Proteomes" id="UP000029538">
    <property type="component" value="Unassembled WGS sequence"/>
</dbReference>
<dbReference type="AlphaFoldDB" id="A0A096AUF3"/>
<accession>A0A096AUF3</accession>
<dbReference type="EMBL" id="JRNR01000004">
    <property type="protein sequence ID" value="KGF50341.1"/>
    <property type="molecule type" value="Genomic_DNA"/>
</dbReference>
<gene>
    <name evidence="1" type="ORF">HMPREF0654_01265</name>
</gene>